<protein>
    <submittedName>
        <fullName evidence="2">Alpha/beta hydrolase family protein</fullName>
    </submittedName>
</protein>
<reference evidence="2 3" key="1">
    <citation type="submission" date="2018-02" db="EMBL/GenBank/DDBJ databases">
        <title>Novel Leptospira species isolated from soil and water in Japan.</title>
        <authorList>
            <person name="Nakao R."/>
            <person name="Masuzawa T."/>
        </authorList>
    </citation>
    <scope>NUCLEOTIDE SEQUENCE [LARGE SCALE GENOMIC DNA]</scope>
    <source>
        <strain evidence="2 3">YH101</strain>
    </source>
</reference>
<evidence type="ECO:0000313" key="2">
    <source>
        <dbReference type="EMBL" id="GBF49380.1"/>
    </source>
</evidence>
<sequence>MGEFKWVYLEGGEGKETILTIHGFGGDKDHWTRFVRTLSDDYRIISPDLPGFGENDRLPNQSYDIKHQVERLHEFVKSLGLKSFHIVGNSMGGAIAGYYAATYPEDVLSLTLINTAGVKSPVPSELANLLQAGKPNPLLVGSVEDFDRLLAFSFVKPPYIPGPLKTYFTNRAIQNRDWNEGIFTQIRKDPFLLESVLNKIKAPTCIIWGKEDRIIHVSSTEVLVKKIKSKQQLIILPEMGHAPMIESPREVAEHWLKWQSNIAHSSP</sequence>
<dbReference type="PRINTS" id="PR00111">
    <property type="entry name" value="ABHYDROLASE"/>
</dbReference>
<organism evidence="2 3">
    <name type="scientific">Leptospira ryugenii</name>
    <dbReference type="NCBI Taxonomy" id="1917863"/>
    <lineage>
        <taxon>Bacteria</taxon>
        <taxon>Pseudomonadati</taxon>
        <taxon>Spirochaetota</taxon>
        <taxon>Spirochaetia</taxon>
        <taxon>Leptospirales</taxon>
        <taxon>Leptospiraceae</taxon>
        <taxon>Leptospira</taxon>
    </lineage>
</organism>
<dbReference type="AlphaFoldDB" id="A0A2P2DXS7"/>
<comment type="caution">
    <text evidence="2">The sequence shown here is derived from an EMBL/GenBank/DDBJ whole genome shotgun (WGS) entry which is preliminary data.</text>
</comment>
<evidence type="ECO:0000259" key="1">
    <source>
        <dbReference type="Pfam" id="PF00561"/>
    </source>
</evidence>
<dbReference type="Proteomes" id="UP000245133">
    <property type="component" value="Unassembled WGS sequence"/>
</dbReference>
<dbReference type="Pfam" id="PF00561">
    <property type="entry name" value="Abhydrolase_1"/>
    <property type="match status" value="1"/>
</dbReference>
<dbReference type="PANTHER" id="PTHR43798">
    <property type="entry name" value="MONOACYLGLYCEROL LIPASE"/>
    <property type="match status" value="1"/>
</dbReference>
<keyword evidence="2" id="KW-0378">Hydrolase</keyword>
<dbReference type="Gene3D" id="3.40.50.1820">
    <property type="entry name" value="alpha/beta hydrolase"/>
    <property type="match status" value="1"/>
</dbReference>
<dbReference type="EMBL" id="BFBB01000003">
    <property type="protein sequence ID" value="GBF49380.1"/>
    <property type="molecule type" value="Genomic_DNA"/>
</dbReference>
<dbReference type="GO" id="GO:0046464">
    <property type="term" value="P:acylglycerol catabolic process"/>
    <property type="evidence" value="ECO:0007669"/>
    <property type="project" value="TreeGrafter"/>
</dbReference>
<dbReference type="SUPFAM" id="SSF53474">
    <property type="entry name" value="alpha/beta-Hydrolases"/>
    <property type="match status" value="1"/>
</dbReference>
<name>A0A2P2DXS7_9LEPT</name>
<dbReference type="InterPro" id="IPR029058">
    <property type="entry name" value="AB_hydrolase_fold"/>
</dbReference>
<feature type="domain" description="AB hydrolase-1" evidence="1">
    <location>
        <begin position="17"/>
        <end position="248"/>
    </location>
</feature>
<dbReference type="InterPro" id="IPR050266">
    <property type="entry name" value="AB_hydrolase_sf"/>
</dbReference>
<dbReference type="PANTHER" id="PTHR43798:SF5">
    <property type="entry name" value="MONOACYLGLYCEROL LIPASE ABHD6"/>
    <property type="match status" value="1"/>
</dbReference>
<accession>A0A2P2DXS7</accession>
<dbReference type="InterPro" id="IPR000073">
    <property type="entry name" value="AB_hydrolase_1"/>
</dbReference>
<evidence type="ECO:0000313" key="3">
    <source>
        <dbReference type="Proteomes" id="UP000245133"/>
    </source>
</evidence>
<keyword evidence="3" id="KW-1185">Reference proteome</keyword>
<gene>
    <name evidence="2" type="ORF">LPTSP4_08920</name>
</gene>
<dbReference type="GO" id="GO:0047372">
    <property type="term" value="F:monoacylglycerol lipase activity"/>
    <property type="evidence" value="ECO:0007669"/>
    <property type="project" value="TreeGrafter"/>
</dbReference>
<dbReference type="GO" id="GO:0016020">
    <property type="term" value="C:membrane"/>
    <property type="evidence" value="ECO:0007669"/>
    <property type="project" value="TreeGrafter"/>
</dbReference>
<proteinExistence type="predicted"/>